<feature type="compositionally biased region" description="Polar residues" evidence="1">
    <location>
        <begin position="447"/>
        <end position="458"/>
    </location>
</feature>
<feature type="compositionally biased region" description="Low complexity" evidence="1">
    <location>
        <begin position="1857"/>
        <end position="1875"/>
    </location>
</feature>
<reference evidence="3" key="1">
    <citation type="submission" date="2020-10" db="EMBL/GenBank/DDBJ databases">
        <authorList>
            <person name="Kikuchi T."/>
        </authorList>
    </citation>
    <scope>NUCLEOTIDE SEQUENCE</scope>
    <source>
        <strain evidence="3">NKZ352</strain>
    </source>
</reference>
<feature type="compositionally biased region" description="Polar residues" evidence="1">
    <location>
        <begin position="1709"/>
        <end position="1752"/>
    </location>
</feature>
<keyword evidence="4" id="KW-1185">Reference proteome</keyword>
<feature type="compositionally biased region" description="Polar residues" evidence="1">
    <location>
        <begin position="2083"/>
        <end position="2110"/>
    </location>
</feature>
<feature type="region of interest" description="Disordered" evidence="1">
    <location>
        <begin position="1691"/>
        <end position="2145"/>
    </location>
</feature>
<name>A0A8S1H1Z9_9PELO</name>
<feature type="region of interest" description="Disordered" evidence="1">
    <location>
        <begin position="737"/>
        <end position="763"/>
    </location>
</feature>
<feature type="compositionally biased region" description="Polar residues" evidence="1">
    <location>
        <begin position="1782"/>
        <end position="1795"/>
    </location>
</feature>
<feature type="region of interest" description="Disordered" evidence="1">
    <location>
        <begin position="1571"/>
        <end position="1634"/>
    </location>
</feature>
<evidence type="ECO:0000313" key="4">
    <source>
        <dbReference type="Proteomes" id="UP000835052"/>
    </source>
</evidence>
<feature type="compositionally biased region" description="Low complexity" evidence="1">
    <location>
        <begin position="2180"/>
        <end position="2189"/>
    </location>
</feature>
<protein>
    <submittedName>
        <fullName evidence="3">Uncharacterized protein</fullName>
    </submittedName>
</protein>
<feature type="compositionally biased region" description="Polar residues" evidence="1">
    <location>
        <begin position="1846"/>
        <end position="1856"/>
    </location>
</feature>
<feature type="compositionally biased region" description="Polar residues" evidence="1">
    <location>
        <begin position="1912"/>
        <end position="1922"/>
    </location>
</feature>
<feature type="compositionally biased region" description="Polar residues" evidence="1">
    <location>
        <begin position="2245"/>
        <end position="2255"/>
    </location>
</feature>
<sequence length="2338" mass="249218">MRPSGTIHLLLVLSLAGLASGASSACISFQLDDSAPLESAHVNEQDGPVQIYQIEFDSESTGNLTGRRVDFLKDTVDFNQCPSTCLSSIAAFNDNSQDVDHSTILHFSLDQSGYLPPNYQLNRDLPKFFCGKVFGFCGATVPVYRYYKLTEKGVYHAYSFGPSQLFPNYTQESFPICYAWAPPAFSPSFEPSNPLLSEQPSQNCGSGLSVDGISPLLLSDLNVFFNNLTYTLADHYFSTRPDTSSQLQGYTKGESIGKVLTFDDPACGCLVQLRQMYDNQNFTKPGRIDHKLAPLSEMNRANENYMPTGEKIYCAKRLGDCGATLPLWKQYNYYTVDSMLTTDSKLLPYSFLYPPGVLCYIWAPDYNGFFATQAAATTLAPTTSNETILVGEIAGTAPTSGNPSEVSTATPATSSTDQTAGTAPTSGTPSEDSTATSSTDQTAGTALTSETPSGDSTVTAATTIPEQTAGTSPTSGVSLEVLTATPPTEGTTGWTTLLSNESSPTAETLPGILATVGTSPIDGTTALPEILTTPADGEATTPSTGLTVGTSPTGTMPSIDQTTWATTPVIYFTEGSIGTAPTAELFATGSPLFVGTTTSLSDIGTAWTNSETTSTGGTAGTSEPFATGAPLFGVTEGPLSGTTLTGETVGTFGTTFATIGVFGTSETTTSSLNEMTGTSSAIGKIETFETTPSLSSVPFTTSVWRTSPESSTVPAWGSSSQPTLLDLRPSELPPTSFLENFTETSSTSPTFTPKPSQNSSNSTFISDQPVLTWYDILFATASPSRPTRDLFESSNDSESSTAAPAVAPQLIRDAESIETTTVKFENQVQDILNNTGQWISSYNASGLSEFLNNTGITISQLNGSRFAEFLNSTGNAMIGLNATELDGFLNLNASEISSFLNSTGKTIGSLTASDIQTFLNVSGNTISHLNASEVQNFFNNTGNAISNFNVSQAWDYLNKTGTAMSNISTADVQNFFNNTGNAIANFNGSSISNFSNSTGIGNISTTDVQNFLNNTGTAISNFNASEVHNFLNNTGNAIHNFNTSSISNFFDNTGNAIKNFSGTDVQNFLNNTGSTITNFNTSSISNFFDNTGNAIKNFSGTDVQNFLNNTGSTITNFNTSSISNFFDNAGNALSDPKNITIFDQTKNFFSGWFGSTSEQNQTQVTAQEDKEKSKNSIFGELLDTFTPPKMILFWVAVSFPVIILGQNCPMGNGFTAAEMSEISVYQIKNTRGHYPKYRISTKHLHHHSKIVGDETAHVPLAELNSTFCPDSCLWSLTAYEDPTSVSILHERSPFPAFIPNGYKLTHPTNISCSPIQNRCGATVPLYRYYRITDTGIHHTYSFHDSTEYPGFVRESSPLCFVWPHPEVNRSVLYYQASPTNQVSLPKCQKSISMVNSSFQTPLRVYYNYYNGPTNTLRDHFTTTLPSTNSQLKGYQLQSTLGWVLTKSSVNCDCLVHLSQLVDSQDSVLVRLDHKLIIDGFEPNQPLEQYRRTGEGLYCSAEQGKCGATIPLYKQFDILNIDTQYTTTPTLLPNSVFSPSNRPICFIWPVREQKKSQASVVHVAPPQNLSATETLSQLKAPSGPSGNISRAHRSSRNLHDSKKHNSTLAGSGKSSHTSELGEKIYSSNHGDKTSTISPERIEALRNSNHGVRYFGGSHASHPYPNKSGATIGTSEDINVGEVITSSSKAMEALGTTTSSPQSPPERSEIAESTTGSPELSGRNQVSASTPQQNIHTATSPNNTSERVVFTGTTKPLPGPSTFSESTTELFSTTSVSVERSETHGTSTSPPEITDSVTGATSTATEITETTGSTTSSLDILETFSTISASPGTSQSTTSSPTVHAETSETPTSSPDDNTGTSSTSTAYSATSQTTSSPLEASEVTDSSTGTFRTTTSSSFESYSGRSADPGSPTEISITGTPSLETTETTTFIPDSGTTSRLSTETSEFQNAQNSSAARAPTKFLGTAIETPDSNFSSQSFSESSTQTSSSATSTSEATESKARDTERFTEPSQSSDSTTGTPYLDTTTSEATMSTETNGVTISSPESSLDPSRTSDSSTTTSSVIRASPEVPESIKTTGARENLTVSSQFSDNTTGAPYLATTRSKATESPETAGVTAVSTGSSLHPSRTFDSSNETSSIITASPEVPEFIETRGLTESFTESSQFTDSTTDAPYLAITPSEATESTETAGVTIVSSESSLDPSRTSDTPSETLNTITASPGVPKSTETTGARESSLTPLQKHDTTTAAPLKTTSLRPEPQKPSPESSEKPNSTTQTLIISKTPSEDFDPTDDFGTPSKLSERLQLLKPIWVIPTSDGYIEEESATGSSPLLMYKVLFI</sequence>
<keyword evidence="2" id="KW-0732">Signal</keyword>
<dbReference type="PROSITE" id="PS51257">
    <property type="entry name" value="PROKAR_LIPOPROTEIN"/>
    <property type="match status" value="1"/>
</dbReference>
<feature type="compositionally biased region" description="Low complexity" evidence="1">
    <location>
        <begin position="1826"/>
        <end position="1840"/>
    </location>
</feature>
<accession>A0A8S1H1Z9</accession>
<feature type="compositionally biased region" description="Low complexity" evidence="1">
    <location>
        <begin position="2046"/>
        <end position="2062"/>
    </location>
</feature>
<feature type="compositionally biased region" description="Basic and acidic residues" evidence="1">
    <location>
        <begin position="1997"/>
        <end position="2008"/>
    </location>
</feature>
<evidence type="ECO:0000313" key="3">
    <source>
        <dbReference type="EMBL" id="CAD6189789.1"/>
    </source>
</evidence>
<feature type="signal peptide" evidence="2">
    <location>
        <begin position="1"/>
        <end position="21"/>
    </location>
</feature>
<feature type="compositionally biased region" description="Low complexity" evidence="1">
    <location>
        <begin position="1974"/>
        <end position="1996"/>
    </location>
</feature>
<dbReference type="Proteomes" id="UP000835052">
    <property type="component" value="Unassembled WGS sequence"/>
</dbReference>
<evidence type="ECO:0000256" key="1">
    <source>
        <dbReference type="SAM" id="MobiDB-lite"/>
    </source>
</evidence>
<comment type="caution">
    <text evidence="3">The sequence shown here is derived from an EMBL/GenBank/DDBJ whole genome shotgun (WGS) entry which is preliminary data.</text>
</comment>
<feature type="compositionally biased region" description="Polar residues" evidence="1">
    <location>
        <begin position="1930"/>
        <end position="1955"/>
    </location>
</feature>
<feature type="compositionally biased region" description="Polar residues" evidence="1">
    <location>
        <begin position="2225"/>
        <end position="2238"/>
    </location>
</feature>
<feature type="compositionally biased region" description="Low complexity" evidence="1">
    <location>
        <begin position="428"/>
        <end position="446"/>
    </location>
</feature>
<dbReference type="EMBL" id="CAJGYM010000012">
    <property type="protein sequence ID" value="CAD6189789.1"/>
    <property type="molecule type" value="Genomic_DNA"/>
</dbReference>
<feature type="compositionally biased region" description="Polar residues" evidence="1">
    <location>
        <begin position="1571"/>
        <end position="1587"/>
    </location>
</feature>
<feature type="region of interest" description="Disordered" evidence="1">
    <location>
        <begin position="785"/>
        <end position="808"/>
    </location>
</feature>
<feature type="compositionally biased region" description="Basic residues" evidence="1">
    <location>
        <begin position="1589"/>
        <end position="1604"/>
    </location>
</feature>
<feature type="compositionally biased region" description="Low complexity" evidence="1">
    <location>
        <begin position="1759"/>
        <end position="1776"/>
    </location>
</feature>
<evidence type="ECO:0000256" key="2">
    <source>
        <dbReference type="SAM" id="SignalP"/>
    </source>
</evidence>
<feature type="compositionally biased region" description="Polar residues" evidence="1">
    <location>
        <begin position="397"/>
        <end position="427"/>
    </location>
</feature>
<organism evidence="3 4">
    <name type="scientific">Caenorhabditis auriculariae</name>
    <dbReference type="NCBI Taxonomy" id="2777116"/>
    <lineage>
        <taxon>Eukaryota</taxon>
        <taxon>Metazoa</taxon>
        <taxon>Ecdysozoa</taxon>
        <taxon>Nematoda</taxon>
        <taxon>Chromadorea</taxon>
        <taxon>Rhabditida</taxon>
        <taxon>Rhabditina</taxon>
        <taxon>Rhabditomorpha</taxon>
        <taxon>Rhabditoidea</taxon>
        <taxon>Rhabditidae</taxon>
        <taxon>Peloderinae</taxon>
        <taxon>Caenorhabditis</taxon>
    </lineage>
</organism>
<feature type="region of interest" description="Disordered" evidence="1">
    <location>
        <begin position="534"/>
        <end position="560"/>
    </location>
</feature>
<feature type="compositionally biased region" description="Polar residues" evidence="1">
    <location>
        <begin position="1605"/>
        <end position="1617"/>
    </location>
</feature>
<feature type="compositionally biased region" description="Low complexity" evidence="1">
    <location>
        <begin position="744"/>
        <end position="756"/>
    </location>
</feature>
<feature type="compositionally biased region" description="Polar residues" evidence="1">
    <location>
        <begin position="2193"/>
        <end position="2218"/>
    </location>
</feature>
<feature type="compositionally biased region" description="Low complexity" evidence="1">
    <location>
        <begin position="1883"/>
        <end position="1905"/>
    </location>
</feature>
<feature type="compositionally biased region" description="Polar residues" evidence="1">
    <location>
        <begin position="540"/>
        <end position="560"/>
    </location>
</feature>
<dbReference type="OrthoDB" id="5866184at2759"/>
<feature type="compositionally biased region" description="Polar residues" evidence="1">
    <location>
        <begin position="792"/>
        <end position="802"/>
    </location>
</feature>
<gene>
    <name evidence="3" type="ORF">CAUJ_LOCUS5708</name>
</gene>
<feature type="chain" id="PRO_5035828800" evidence="2">
    <location>
        <begin position="22"/>
        <end position="2338"/>
    </location>
</feature>
<feature type="region of interest" description="Disordered" evidence="1">
    <location>
        <begin position="394"/>
        <end position="458"/>
    </location>
</feature>
<feature type="compositionally biased region" description="Polar residues" evidence="1">
    <location>
        <begin position="2009"/>
        <end position="2024"/>
    </location>
</feature>
<feature type="compositionally biased region" description="Low complexity" evidence="1">
    <location>
        <begin position="1796"/>
        <end position="1815"/>
    </location>
</feature>
<feature type="compositionally biased region" description="Low complexity" evidence="1">
    <location>
        <begin position="2025"/>
        <end position="2036"/>
    </location>
</feature>
<feature type="compositionally biased region" description="Polar residues" evidence="1">
    <location>
        <begin position="1624"/>
        <end position="1634"/>
    </location>
</feature>
<proteinExistence type="predicted"/>
<feature type="compositionally biased region" description="Polar residues" evidence="1">
    <location>
        <begin position="2117"/>
        <end position="2141"/>
    </location>
</feature>
<feature type="region of interest" description="Disordered" evidence="1">
    <location>
        <begin position="2178"/>
        <end position="2274"/>
    </location>
</feature>